<comment type="caution">
    <text evidence="3">The sequence shown here is derived from an EMBL/GenBank/DDBJ whole genome shotgun (WGS) entry which is preliminary data.</text>
</comment>
<evidence type="ECO:0000313" key="4">
    <source>
        <dbReference type="Proteomes" id="UP000287908"/>
    </source>
</evidence>
<evidence type="ECO:0000256" key="1">
    <source>
        <dbReference type="ARBA" id="ARBA00008791"/>
    </source>
</evidence>
<sequence>MKHVLACIDGSKSTTAVCDYASWAALRLETPLTLFHVLDESRYPTQPDMTGNIGLGSQETLLSQLAKLDEERNKLALKHGQNMLEAAKRRAKQQGLSEVLLRQRHGDLATSLLDIESDMRLLVMGLHGVDSNDTKHIGSQLETVIRTVQRPILVTPPQFQRPKSVMLAFDGSDTSRKGVKLLAESPIFKGMPIDLVMIGNDTPEAQASIEAAANHLREFRHNVRFEIRPGEIEPTLHTYQQEKNIDLVVMGAYGHSRIRRFLIGSTTTKMLQNTQTPLLLLR</sequence>
<dbReference type="OrthoDB" id="9804721at2"/>
<dbReference type="CDD" id="cd00293">
    <property type="entry name" value="USP-like"/>
    <property type="match status" value="2"/>
</dbReference>
<organism evidence="3 4">
    <name type="scientific">Idiomarina seosinensis</name>
    <dbReference type="NCBI Taxonomy" id="281739"/>
    <lineage>
        <taxon>Bacteria</taxon>
        <taxon>Pseudomonadati</taxon>
        <taxon>Pseudomonadota</taxon>
        <taxon>Gammaproteobacteria</taxon>
        <taxon>Alteromonadales</taxon>
        <taxon>Idiomarinaceae</taxon>
        <taxon>Idiomarina</taxon>
    </lineage>
</organism>
<comment type="similarity">
    <text evidence="1">Belongs to the universal stress protein A family.</text>
</comment>
<evidence type="ECO:0000259" key="2">
    <source>
        <dbReference type="Pfam" id="PF00582"/>
    </source>
</evidence>
<dbReference type="PANTHER" id="PTHR46268">
    <property type="entry name" value="STRESS RESPONSE PROTEIN NHAX"/>
    <property type="match status" value="1"/>
</dbReference>
<keyword evidence="4" id="KW-1185">Reference proteome</keyword>
<accession>A0A432ZBL3</accession>
<dbReference type="RefSeq" id="WP_126785162.1">
    <property type="nucleotide sequence ID" value="NZ_PIQF01000003.1"/>
</dbReference>
<feature type="domain" description="UspA" evidence="2">
    <location>
        <begin position="1"/>
        <end position="156"/>
    </location>
</feature>
<dbReference type="InterPro" id="IPR006016">
    <property type="entry name" value="UspA"/>
</dbReference>
<reference evidence="3 4" key="1">
    <citation type="journal article" date="2011" name="Front. Microbiol.">
        <title>Genomic signatures of strain selection and enhancement in Bacillus atrophaeus var. globigii, a historical biowarfare simulant.</title>
        <authorList>
            <person name="Gibbons H.S."/>
            <person name="Broomall S.M."/>
            <person name="McNew L.A."/>
            <person name="Daligault H."/>
            <person name="Chapman C."/>
            <person name="Bruce D."/>
            <person name="Karavis M."/>
            <person name="Krepps M."/>
            <person name="McGregor P.A."/>
            <person name="Hong C."/>
            <person name="Park K.H."/>
            <person name="Akmal A."/>
            <person name="Feldman A."/>
            <person name="Lin J.S."/>
            <person name="Chang W.E."/>
            <person name="Higgs B.W."/>
            <person name="Demirev P."/>
            <person name="Lindquist J."/>
            <person name="Liem A."/>
            <person name="Fochler E."/>
            <person name="Read T.D."/>
            <person name="Tapia R."/>
            <person name="Johnson S."/>
            <person name="Bishop-Lilly K.A."/>
            <person name="Detter C."/>
            <person name="Han C."/>
            <person name="Sozhamannan S."/>
            <person name="Rosenzweig C.N."/>
            <person name="Skowronski E.W."/>
        </authorList>
    </citation>
    <scope>NUCLEOTIDE SEQUENCE [LARGE SCALE GENOMIC DNA]</scope>
    <source>
        <strain evidence="3 4">CL-SP19</strain>
    </source>
</reference>
<evidence type="ECO:0000313" key="3">
    <source>
        <dbReference type="EMBL" id="RUO75290.1"/>
    </source>
</evidence>
<proteinExistence type="inferred from homology"/>
<dbReference type="PANTHER" id="PTHR46268:SF6">
    <property type="entry name" value="UNIVERSAL STRESS PROTEIN UP12"/>
    <property type="match status" value="1"/>
</dbReference>
<name>A0A432ZBL3_9GAMM</name>
<dbReference type="Gene3D" id="3.40.50.12370">
    <property type="match status" value="1"/>
</dbReference>
<dbReference type="EMBL" id="PIQF01000003">
    <property type="protein sequence ID" value="RUO75290.1"/>
    <property type="molecule type" value="Genomic_DNA"/>
</dbReference>
<dbReference type="SUPFAM" id="SSF52402">
    <property type="entry name" value="Adenine nucleotide alpha hydrolases-like"/>
    <property type="match status" value="2"/>
</dbReference>
<protein>
    <submittedName>
        <fullName evidence="3">Universal stress protein UspA</fullName>
    </submittedName>
</protein>
<dbReference type="PRINTS" id="PR01438">
    <property type="entry name" value="UNVRSLSTRESS"/>
</dbReference>
<dbReference type="Pfam" id="PF00582">
    <property type="entry name" value="Usp"/>
    <property type="match status" value="2"/>
</dbReference>
<dbReference type="InterPro" id="IPR006015">
    <property type="entry name" value="Universal_stress_UspA"/>
</dbReference>
<dbReference type="AlphaFoldDB" id="A0A432ZBL3"/>
<feature type="domain" description="UspA" evidence="2">
    <location>
        <begin position="208"/>
        <end position="282"/>
    </location>
</feature>
<gene>
    <name evidence="3" type="ORF">CWI81_09960</name>
</gene>
<dbReference type="Proteomes" id="UP000287908">
    <property type="component" value="Unassembled WGS sequence"/>
</dbReference>